<evidence type="ECO:0000313" key="6">
    <source>
        <dbReference type="EMBL" id="KIE05011.1"/>
    </source>
</evidence>
<dbReference type="InterPro" id="IPR027417">
    <property type="entry name" value="P-loop_NTPase"/>
</dbReference>
<dbReference type="Pfam" id="PF16326">
    <property type="entry name" value="ABC_tran_CTD"/>
    <property type="match status" value="1"/>
</dbReference>
<dbReference type="CDD" id="cd03221">
    <property type="entry name" value="ABCF_EF-3"/>
    <property type="match status" value="2"/>
</dbReference>
<dbReference type="STRING" id="86105.NF27_EY01070"/>
<evidence type="ECO:0000256" key="1">
    <source>
        <dbReference type="ARBA" id="ARBA00022741"/>
    </source>
</evidence>
<dbReference type="SMART" id="SM00382">
    <property type="entry name" value="AAA"/>
    <property type="match status" value="2"/>
</dbReference>
<proteinExistence type="predicted"/>
<feature type="domain" description="ABC transporter" evidence="5">
    <location>
        <begin position="6"/>
        <end position="220"/>
    </location>
</feature>
<dbReference type="InterPro" id="IPR051309">
    <property type="entry name" value="ABCF_ATPase"/>
</dbReference>
<dbReference type="SUPFAM" id="SSF52540">
    <property type="entry name" value="P-loop containing nucleoside triphosphate hydrolases"/>
    <property type="match status" value="2"/>
</dbReference>
<dbReference type="InterPro" id="IPR003593">
    <property type="entry name" value="AAA+_ATPase"/>
</dbReference>
<dbReference type="InterPro" id="IPR037118">
    <property type="entry name" value="Val-tRNA_synth_C_sf"/>
</dbReference>
<feature type="region of interest" description="Disordered" evidence="4">
    <location>
        <begin position="506"/>
        <end position="527"/>
    </location>
</feature>
<evidence type="ECO:0000256" key="4">
    <source>
        <dbReference type="SAM" id="MobiDB-lite"/>
    </source>
</evidence>
<dbReference type="EMBL" id="JSWE01000124">
    <property type="protein sequence ID" value="KIE05011.1"/>
    <property type="molecule type" value="Genomic_DNA"/>
</dbReference>
<dbReference type="Proteomes" id="UP000031258">
    <property type="component" value="Unassembled WGS sequence"/>
</dbReference>
<dbReference type="Gene3D" id="1.10.287.380">
    <property type="entry name" value="Valyl-tRNA synthetase, C-terminal domain"/>
    <property type="match status" value="1"/>
</dbReference>
<dbReference type="Pfam" id="PF00005">
    <property type="entry name" value="ABC_tran"/>
    <property type="match status" value="2"/>
</dbReference>
<dbReference type="RefSeq" id="WP_039457069.1">
    <property type="nucleotide sequence ID" value="NZ_JSWE01000124.1"/>
</dbReference>
<dbReference type="InterPro" id="IPR032524">
    <property type="entry name" value="ABC_tran_C"/>
</dbReference>
<organism evidence="6 7">
    <name type="scientific">Candidatus Jidaibacter acanthamoebae</name>
    <dbReference type="NCBI Taxonomy" id="86105"/>
    <lineage>
        <taxon>Bacteria</taxon>
        <taxon>Pseudomonadati</taxon>
        <taxon>Pseudomonadota</taxon>
        <taxon>Alphaproteobacteria</taxon>
        <taxon>Rickettsiales</taxon>
        <taxon>Candidatus Midichloriaceae</taxon>
        <taxon>Candidatus Jidaibacter</taxon>
    </lineage>
</organism>
<evidence type="ECO:0000256" key="2">
    <source>
        <dbReference type="ARBA" id="ARBA00022840"/>
    </source>
</evidence>
<dbReference type="GO" id="GO:0016887">
    <property type="term" value="F:ATP hydrolysis activity"/>
    <property type="evidence" value="ECO:0007669"/>
    <property type="project" value="InterPro"/>
</dbReference>
<dbReference type="InterPro" id="IPR017871">
    <property type="entry name" value="ABC_transporter-like_CS"/>
</dbReference>
<dbReference type="GO" id="GO:0003677">
    <property type="term" value="F:DNA binding"/>
    <property type="evidence" value="ECO:0007669"/>
    <property type="project" value="InterPro"/>
</dbReference>
<comment type="function">
    <text evidence="3">Part of an ABC transporter complex. Transmembrane domains (TMD) form a pore in the inner membrane and the ATP-binding domain (NBD) is responsible for energy generation.</text>
</comment>
<evidence type="ECO:0000259" key="5">
    <source>
        <dbReference type="PROSITE" id="PS50893"/>
    </source>
</evidence>
<reference evidence="6 7" key="1">
    <citation type="submission" date="2014-11" db="EMBL/GenBank/DDBJ databases">
        <title>A Rickettsiales Symbiont of Amoebae With Ancient Features.</title>
        <authorList>
            <person name="Schulz F."/>
            <person name="Martijn J."/>
            <person name="Wascher F."/>
            <person name="Kostanjsek R."/>
            <person name="Ettema T.J."/>
            <person name="Horn M."/>
        </authorList>
    </citation>
    <scope>NUCLEOTIDE SEQUENCE [LARGE SCALE GENOMIC DNA]</scope>
    <source>
        <strain evidence="6 7">UWC36</strain>
    </source>
</reference>
<evidence type="ECO:0000256" key="3">
    <source>
        <dbReference type="ARBA" id="ARBA00024725"/>
    </source>
</evidence>
<dbReference type="PANTHER" id="PTHR42855">
    <property type="entry name" value="ABC TRANSPORTER ATP-BINDING SUBUNIT"/>
    <property type="match status" value="1"/>
</dbReference>
<dbReference type="PANTHER" id="PTHR42855:SF1">
    <property type="entry name" value="ABC TRANSPORTER DOMAIN-CONTAINING PROTEIN"/>
    <property type="match status" value="1"/>
</dbReference>
<comment type="caution">
    <text evidence="6">The sequence shown here is derived from an EMBL/GenBank/DDBJ whole genome shotgun (WGS) entry which is preliminary data.</text>
</comment>
<dbReference type="PROSITE" id="PS50893">
    <property type="entry name" value="ABC_TRANSPORTER_2"/>
    <property type="match status" value="2"/>
</dbReference>
<dbReference type="AlphaFoldDB" id="A0A0C1MYM8"/>
<gene>
    <name evidence="6" type="ORF">NF27_EY01070</name>
</gene>
<keyword evidence="2" id="KW-0067">ATP-binding</keyword>
<evidence type="ECO:0000313" key="7">
    <source>
        <dbReference type="Proteomes" id="UP000031258"/>
    </source>
</evidence>
<sequence>MKTPILSLKEVSLTFGIKPLFDHLSLSIYPDDRIAVVGRNGEGKSSLLKVIAGLYDLDGGERWVMPGVEVGYLPQAIDIEDHNLTVYDFILSGIMKGEIETSSYLIDIIIAPLKLDPNNLLSELSGGLLRRAFLAKTLISSPKILLLDEPTNHLDIDTIEWLEEYVKSYQGAVVCISHDKAFLKNISNKTFWLDRGKLKVNNLGFENFEKWSLEVLEQEQRELEKAEKKLDEEELWKVQGISARRKRNQKRLADLYTLREKTQQGKAARKILLNKIHLDPLTPVLSSKMVCEFRDVYKTYENKNILESFSMRIMRNDKIGIIGSNGTGKTTFLRLLTGEEQPDKGSIKIGKTVEVTYYDQKRVALNPDDTLWKTLCPEGGEYLKVGEKFMHVVAYLKNFLFDPKQARDKVATLSGGQANRLLLAKALANPGSLLILDEPTNDLDMDTLEMIQDVLTDYQGTLIIVSHDRDFLDSIINKTIYFEGNGVIEEFFGSYTELRKIKDDQAKAKSNNNSKSSLKLKEETNKDKVPSAKKLSYSLQRELSLMPEKVLELDQLIEQLEIILSEQDLYQTAPDKFDEKSKQLEETRQKLEDTWARWQELESML</sequence>
<feature type="domain" description="ABC transporter" evidence="5">
    <location>
        <begin position="291"/>
        <end position="510"/>
    </location>
</feature>
<feature type="compositionally biased region" description="Low complexity" evidence="4">
    <location>
        <begin position="508"/>
        <end position="517"/>
    </location>
</feature>
<dbReference type="InterPro" id="IPR003439">
    <property type="entry name" value="ABC_transporter-like_ATP-bd"/>
</dbReference>
<dbReference type="OrthoDB" id="9762369at2"/>
<name>A0A0C1MYM8_9RICK</name>
<dbReference type="GO" id="GO:0005524">
    <property type="term" value="F:ATP binding"/>
    <property type="evidence" value="ECO:0007669"/>
    <property type="project" value="UniProtKB-KW"/>
</dbReference>
<dbReference type="Gene3D" id="3.40.50.300">
    <property type="entry name" value="P-loop containing nucleotide triphosphate hydrolases"/>
    <property type="match status" value="2"/>
</dbReference>
<protein>
    <submittedName>
        <fullName evidence="6">ATPase component of ABC transporters with duplicated ATPase domains</fullName>
    </submittedName>
</protein>
<keyword evidence="7" id="KW-1185">Reference proteome</keyword>
<dbReference type="PROSITE" id="PS00211">
    <property type="entry name" value="ABC_TRANSPORTER_1"/>
    <property type="match status" value="1"/>
</dbReference>
<keyword evidence="1" id="KW-0547">Nucleotide-binding</keyword>
<accession>A0A0C1MYM8</accession>